<comment type="similarity">
    <text evidence="1">Belongs to the peptidase C1 family.</text>
</comment>
<dbReference type="Proteomes" id="UP000298416">
    <property type="component" value="Unassembled WGS sequence"/>
</dbReference>
<dbReference type="SMART" id="SM00645">
    <property type="entry name" value="Pept_C1"/>
    <property type="match status" value="2"/>
</dbReference>
<dbReference type="InterPro" id="IPR038765">
    <property type="entry name" value="Papain-like_cys_pep_sf"/>
</dbReference>
<keyword evidence="5" id="KW-0788">Thiol protease</keyword>
<protein>
    <recommendedName>
        <fullName evidence="11">KDEL-tailed cysteine endopeptidase</fullName>
    </recommendedName>
</protein>
<dbReference type="PROSITE" id="PS00640">
    <property type="entry name" value="THIOL_PROTEASE_ASN"/>
    <property type="match status" value="1"/>
</dbReference>
<feature type="domain" description="Peptidase C1A papain C-terminal" evidence="7">
    <location>
        <begin position="92"/>
        <end position="297"/>
    </location>
</feature>
<dbReference type="SUPFAM" id="SSF54001">
    <property type="entry name" value="Cysteine proteinases"/>
    <property type="match status" value="2"/>
</dbReference>
<dbReference type="InterPro" id="IPR013128">
    <property type="entry name" value="Peptidase_C1A"/>
</dbReference>
<proteinExistence type="inferred from homology"/>
<feature type="domain" description="Cathepsin propeptide inhibitor" evidence="8">
    <location>
        <begin position="5"/>
        <end position="62"/>
    </location>
</feature>
<evidence type="ECO:0000256" key="4">
    <source>
        <dbReference type="ARBA" id="ARBA00022801"/>
    </source>
</evidence>
<comment type="caution">
    <text evidence="9">The sequence shown here is derived from an EMBL/GenBank/DDBJ whole genome shotgun (WGS) entry which is preliminary data.</text>
</comment>
<dbReference type="InterPro" id="IPR025660">
    <property type="entry name" value="Pept_his_AS"/>
</dbReference>
<evidence type="ECO:0000256" key="3">
    <source>
        <dbReference type="ARBA" id="ARBA00022729"/>
    </source>
</evidence>
<feature type="domain" description="Peptidase C1A papain C-terminal" evidence="7">
    <location>
        <begin position="321"/>
        <end position="448"/>
    </location>
</feature>
<dbReference type="GO" id="GO:0006508">
    <property type="term" value="P:proteolysis"/>
    <property type="evidence" value="ECO:0007669"/>
    <property type="project" value="UniProtKB-KW"/>
</dbReference>
<evidence type="ECO:0000259" key="8">
    <source>
        <dbReference type="SMART" id="SM00848"/>
    </source>
</evidence>
<sequence length="449" mass="48114">MAKRHQQWMTGFGRSYKDAAEKAHRFKIFKANAAFIDTINAAENRSYTLAINKFADLTHKEFLSTKTGAMVGMGSPRASSAFMYADADDDDIPDSIDWRDMGAVTEVKSQGQFAATEGINQLTTGDLVSLSEQELIDCDNTHSRGCSGGYPDKAFQYIADNDCLSPDSDYLYEEADGSCSPELATSRAGKISGYEYVPSNDEAALMKAVANQPVSVVIDAGGAGFQFHRSGVFTGECGTQMNHAVAVVGYGESSDGIKYWLVKNSWGAEWGEDGYVKIQRESGNVEGLYEEFLSTRTGLKMGSHSHQNVSSSFMYADVADAPASVDWRTKGAVTDVKNQRRCGKINAAFDYIASNGGLSTESDYPFEEADGSCSPERAGTRAGEISGYESVPANDKAALLNAVANQPVTVGIDAGGAFKFHRSGVFTGDCGTNLNHTVTIVGYGRVATG</sequence>
<keyword evidence="3" id="KW-0732">Signal</keyword>
<dbReference type="CDD" id="cd02248">
    <property type="entry name" value="Peptidase_C1A"/>
    <property type="match status" value="1"/>
</dbReference>
<name>A0A8X8X6H2_SALSN</name>
<evidence type="ECO:0000256" key="1">
    <source>
        <dbReference type="ARBA" id="ARBA00008455"/>
    </source>
</evidence>
<evidence type="ECO:0008006" key="11">
    <source>
        <dbReference type="Google" id="ProtNLM"/>
    </source>
</evidence>
<evidence type="ECO:0000313" key="9">
    <source>
        <dbReference type="EMBL" id="KAG6407287.1"/>
    </source>
</evidence>
<dbReference type="InterPro" id="IPR013201">
    <property type="entry name" value="Prot_inhib_I29"/>
</dbReference>
<dbReference type="InterPro" id="IPR025661">
    <property type="entry name" value="Pept_asp_AS"/>
</dbReference>
<dbReference type="InterPro" id="IPR000668">
    <property type="entry name" value="Peptidase_C1A_C"/>
</dbReference>
<accession>A0A8X8X6H2</accession>
<dbReference type="InterPro" id="IPR039417">
    <property type="entry name" value="Peptidase_C1A_papain-like"/>
</dbReference>
<dbReference type="Pfam" id="PF00112">
    <property type="entry name" value="Peptidase_C1"/>
    <property type="match status" value="2"/>
</dbReference>
<keyword evidence="10" id="KW-1185">Reference proteome</keyword>
<dbReference type="Gene3D" id="3.90.70.10">
    <property type="entry name" value="Cysteine proteinases"/>
    <property type="match status" value="3"/>
</dbReference>
<organism evidence="9">
    <name type="scientific">Salvia splendens</name>
    <name type="common">Scarlet sage</name>
    <dbReference type="NCBI Taxonomy" id="180675"/>
    <lineage>
        <taxon>Eukaryota</taxon>
        <taxon>Viridiplantae</taxon>
        <taxon>Streptophyta</taxon>
        <taxon>Embryophyta</taxon>
        <taxon>Tracheophyta</taxon>
        <taxon>Spermatophyta</taxon>
        <taxon>Magnoliopsida</taxon>
        <taxon>eudicotyledons</taxon>
        <taxon>Gunneridae</taxon>
        <taxon>Pentapetalae</taxon>
        <taxon>asterids</taxon>
        <taxon>lamiids</taxon>
        <taxon>Lamiales</taxon>
        <taxon>Lamiaceae</taxon>
        <taxon>Nepetoideae</taxon>
        <taxon>Mentheae</taxon>
        <taxon>Salviinae</taxon>
        <taxon>Salvia</taxon>
        <taxon>Salvia subgen. Calosphace</taxon>
        <taxon>core Calosphace</taxon>
    </lineage>
</organism>
<evidence type="ECO:0000313" key="10">
    <source>
        <dbReference type="Proteomes" id="UP000298416"/>
    </source>
</evidence>
<evidence type="ECO:0000256" key="2">
    <source>
        <dbReference type="ARBA" id="ARBA00022670"/>
    </source>
</evidence>
<keyword evidence="4" id="KW-0378">Hydrolase</keyword>
<evidence type="ECO:0000259" key="7">
    <source>
        <dbReference type="SMART" id="SM00645"/>
    </source>
</evidence>
<dbReference type="AlphaFoldDB" id="A0A8X8X6H2"/>
<dbReference type="Pfam" id="PF08246">
    <property type="entry name" value="Inhibitor_I29"/>
    <property type="match status" value="1"/>
</dbReference>
<reference evidence="9" key="2">
    <citation type="submission" date="2020-08" db="EMBL/GenBank/DDBJ databases">
        <title>Plant Genome Project.</title>
        <authorList>
            <person name="Zhang R.-G."/>
        </authorList>
    </citation>
    <scope>NUCLEOTIDE SEQUENCE</scope>
    <source>
        <strain evidence="9">Huo1</strain>
        <tissue evidence="9">Leaf</tissue>
    </source>
</reference>
<dbReference type="FunFam" id="3.90.70.10:FF:000067">
    <property type="entry name" value="Senescence-specific cysteine protease"/>
    <property type="match status" value="1"/>
</dbReference>
<keyword evidence="2" id="KW-0645">Protease</keyword>
<evidence type="ECO:0000256" key="6">
    <source>
        <dbReference type="ARBA" id="ARBA00023157"/>
    </source>
</evidence>
<dbReference type="PANTHER" id="PTHR12411">
    <property type="entry name" value="CYSTEINE PROTEASE FAMILY C1-RELATED"/>
    <property type="match status" value="1"/>
</dbReference>
<dbReference type="EMBL" id="PNBA02000011">
    <property type="protein sequence ID" value="KAG6407287.1"/>
    <property type="molecule type" value="Genomic_DNA"/>
</dbReference>
<keyword evidence="6" id="KW-1015">Disulfide bond</keyword>
<reference evidence="9" key="1">
    <citation type="submission" date="2018-01" db="EMBL/GenBank/DDBJ databases">
        <authorList>
            <person name="Mao J.F."/>
        </authorList>
    </citation>
    <scope>NUCLEOTIDE SEQUENCE</scope>
    <source>
        <strain evidence="9">Huo1</strain>
        <tissue evidence="9">Leaf</tissue>
    </source>
</reference>
<dbReference type="GO" id="GO:0008234">
    <property type="term" value="F:cysteine-type peptidase activity"/>
    <property type="evidence" value="ECO:0007669"/>
    <property type="project" value="UniProtKB-KW"/>
</dbReference>
<gene>
    <name evidence="9" type="ORF">SASPL_130274</name>
</gene>
<dbReference type="SMART" id="SM00848">
    <property type="entry name" value="Inhibitor_I29"/>
    <property type="match status" value="1"/>
</dbReference>
<evidence type="ECO:0000256" key="5">
    <source>
        <dbReference type="ARBA" id="ARBA00022807"/>
    </source>
</evidence>
<dbReference type="PROSITE" id="PS00639">
    <property type="entry name" value="THIOL_PROTEASE_HIS"/>
    <property type="match status" value="1"/>
</dbReference>